<dbReference type="OrthoDB" id="2085045at2"/>
<dbReference type="InterPro" id="IPR050622">
    <property type="entry name" value="CPA3_antiporter_subunitB"/>
</dbReference>
<dbReference type="GO" id="GO:0005886">
    <property type="term" value="C:plasma membrane"/>
    <property type="evidence" value="ECO:0007669"/>
    <property type="project" value="UniProtKB-SubCell"/>
</dbReference>
<dbReference type="Pfam" id="PF20501">
    <property type="entry name" value="MbhE"/>
    <property type="match status" value="1"/>
</dbReference>
<feature type="domain" description="MrpA C-terminal/MbhE" evidence="10">
    <location>
        <begin position="121"/>
        <end position="178"/>
    </location>
</feature>
<dbReference type="AlphaFoldDB" id="A0A2G4YUM8"/>
<evidence type="ECO:0000256" key="3">
    <source>
        <dbReference type="ARBA" id="ARBA00022475"/>
    </source>
</evidence>
<name>A0A2G4YUM8_9PROT</name>
<dbReference type="EMBL" id="PDEM01000016">
    <property type="protein sequence ID" value="PHZ85166.1"/>
    <property type="molecule type" value="Genomic_DNA"/>
</dbReference>
<gene>
    <name evidence="11" type="ORF">CRD36_07065</name>
</gene>
<dbReference type="Proteomes" id="UP000229730">
    <property type="component" value="Unassembled WGS sequence"/>
</dbReference>
<dbReference type="RefSeq" id="WP_099472054.1">
    <property type="nucleotide sequence ID" value="NZ_CP041025.1"/>
</dbReference>
<dbReference type="NCBIfam" id="NF009161">
    <property type="entry name" value="PRK12507.1"/>
    <property type="match status" value="1"/>
</dbReference>
<feature type="transmembrane region" description="Helical" evidence="7">
    <location>
        <begin position="230"/>
        <end position="248"/>
    </location>
</feature>
<keyword evidence="3" id="KW-1003">Cell membrane</keyword>
<feature type="domain" description="Na+/H+ antiporter MnhB subunit-related protein" evidence="8">
    <location>
        <begin position="200"/>
        <end position="320"/>
    </location>
</feature>
<feature type="domain" description="MrpA C-terminal/MbhD" evidence="9">
    <location>
        <begin position="16"/>
        <end position="80"/>
    </location>
</feature>
<evidence type="ECO:0000256" key="4">
    <source>
        <dbReference type="ARBA" id="ARBA00022692"/>
    </source>
</evidence>
<feature type="transmembrane region" description="Helical" evidence="7">
    <location>
        <begin position="260"/>
        <end position="282"/>
    </location>
</feature>
<proteinExistence type="inferred from homology"/>
<evidence type="ECO:0000313" key="11">
    <source>
        <dbReference type="EMBL" id="PHZ85166.1"/>
    </source>
</evidence>
<accession>A0A2G4YUM8</accession>
<evidence type="ECO:0000259" key="8">
    <source>
        <dbReference type="Pfam" id="PF04039"/>
    </source>
</evidence>
<feature type="transmembrane region" description="Helical" evidence="7">
    <location>
        <begin position="58"/>
        <end position="80"/>
    </location>
</feature>
<dbReference type="InterPro" id="IPR046806">
    <property type="entry name" value="MrpA_C/MbhE"/>
</dbReference>
<protein>
    <submittedName>
        <fullName evidence="11">Cation:proton antiporter</fullName>
    </submittedName>
</protein>
<evidence type="ECO:0000259" key="9">
    <source>
        <dbReference type="Pfam" id="PF13244"/>
    </source>
</evidence>
<feature type="transmembrane region" description="Helical" evidence="7">
    <location>
        <begin position="160"/>
        <end position="177"/>
    </location>
</feature>
<dbReference type="NCBIfam" id="NF009162">
    <property type="entry name" value="PRK12508.1"/>
    <property type="match status" value="1"/>
</dbReference>
<dbReference type="Pfam" id="PF04039">
    <property type="entry name" value="MnhB"/>
    <property type="match status" value="1"/>
</dbReference>
<reference evidence="11 12" key="1">
    <citation type="submission" date="2017-10" db="EMBL/GenBank/DDBJ databases">
        <title>Frigbacter circumglobatus gen. nov. sp. nov., isolated from sediment cultured in situ.</title>
        <authorList>
            <person name="Zhao Z."/>
        </authorList>
    </citation>
    <scope>NUCLEOTIDE SEQUENCE [LARGE SCALE GENOMIC DNA]</scope>
    <source>
        <strain evidence="11 12">ZYL</strain>
    </source>
</reference>
<keyword evidence="12" id="KW-1185">Reference proteome</keyword>
<feature type="transmembrane region" description="Helical" evidence="7">
    <location>
        <begin position="34"/>
        <end position="52"/>
    </location>
</feature>
<dbReference type="InterPro" id="IPR025383">
    <property type="entry name" value="MrpA_C/MbhD"/>
</dbReference>
<dbReference type="PANTHER" id="PTHR33932:SF4">
    <property type="entry name" value="NA(+)_H(+) ANTIPORTER SUBUNIT B"/>
    <property type="match status" value="1"/>
</dbReference>
<evidence type="ECO:0000256" key="7">
    <source>
        <dbReference type="SAM" id="Phobius"/>
    </source>
</evidence>
<evidence type="ECO:0000256" key="2">
    <source>
        <dbReference type="ARBA" id="ARBA00009425"/>
    </source>
</evidence>
<evidence type="ECO:0000259" key="10">
    <source>
        <dbReference type="Pfam" id="PF20501"/>
    </source>
</evidence>
<dbReference type="PANTHER" id="PTHR33932">
    <property type="entry name" value="NA(+)/H(+) ANTIPORTER SUBUNIT B"/>
    <property type="match status" value="1"/>
</dbReference>
<evidence type="ECO:0000256" key="1">
    <source>
        <dbReference type="ARBA" id="ARBA00004651"/>
    </source>
</evidence>
<sequence>MENLLFLDIIGVTILVLLVIVATGIILTRNLFAAVMLLGIFSLLIAASFFLLDAADVALTEAAVGAGISTVLMLSTLALTTDRESENSSDRPLAGIAIIFTGLILLYATLDKPALGDPEAPVHGHVSERYLNESMEEVGVPNFVTAILASYRGVDTLGEVAVVFTAATGVALLLGGRRRKSAAAGKKPRKAITIKHHMVPRVVSKLLIPFIMLFALYVQFHGDFGPGGGFQAGAIFASAVMLYAIMQGDEMAKAVLSARVMKILMSAGLLLYAGVGFATLFLGANFLDYAVLGATPVAGQHLGILLIEAGVGMTVAAALVTIFYGFSGRGNE</sequence>
<keyword evidence="5 7" id="KW-1133">Transmembrane helix</keyword>
<evidence type="ECO:0000256" key="5">
    <source>
        <dbReference type="ARBA" id="ARBA00022989"/>
    </source>
</evidence>
<comment type="similarity">
    <text evidence="2">Belongs to the CPA3 antiporters (TC 2.A.63) subunit B family.</text>
</comment>
<comment type="subcellular location">
    <subcellularLocation>
        <location evidence="1">Cell membrane</location>
        <topology evidence="1">Multi-pass membrane protein</topology>
    </subcellularLocation>
</comment>
<feature type="transmembrane region" description="Helical" evidence="7">
    <location>
        <begin position="302"/>
        <end position="326"/>
    </location>
</feature>
<evidence type="ECO:0000313" key="12">
    <source>
        <dbReference type="Proteomes" id="UP000229730"/>
    </source>
</evidence>
<dbReference type="NCBIfam" id="NF009159">
    <property type="entry name" value="PRK12504.1"/>
    <property type="match status" value="1"/>
</dbReference>
<evidence type="ECO:0000256" key="6">
    <source>
        <dbReference type="ARBA" id="ARBA00023136"/>
    </source>
</evidence>
<dbReference type="Gene3D" id="1.20.120.1200">
    <property type="entry name" value="NADH-ubiquinone/plastoquinone oxidoreductase chain 6, subunit NuoJ"/>
    <property type="match status" value="1"/>
</dbReference>
<dbReference type="Pfam" id="PF13244">
    <property type="entry name" value="MbhD"/>
    <property type="match status" value="1"/>
</dbReference>
<comment type="caution">
    <text evidence="11">The sequence shown here is derived from an EMBL/GenBank/DDBJ whole genome shotgun (WGS) entry which is preliminary data.</text>
</comment>
<feature type="transmembrane region" description="Helical" evidence="7">
    <location>
        <begin position="6"/>
        <end position="27"/>
    </location>
</feature>
<organism evidence="11 12">
    <name type="scientific">Paremcibacter congregatus</name>
    <dbReference type="NCBI Taxonomy" id="2043170"/>
    <lineage>
        <taxon>Bacteria</taxon>
        <taxon>Pseudomonadati</taxon>
        <taxon>Pseudomonadota</taxon>
        <taxon>Alphaproteobacteria</taxon>
        <taxon>Emcibacterales</taxon>
        <taxon>Emcibacteraceae</taxon>
        <taxon>Paremcibacter</taxon>
    </lineage>
</organism>
<keyword evidence="6 7" id="KW-0472">Membrane</keyword>
<dbReference type="InParanoid" id="A0A2G4YUM8"/>
<feature type="transmembrane region" description="Helical" evidence="7">
    <location>
        <begin position="92"/>
        <end position="110"/>
    </location>
</feature>
<dbReference type="InterPro" id="IPR007182">
    <property type="entry name" value="MnhB"/>
</dbReference>
<keyword evidence="4 7" id="KW-0812">Transmembrane</keyword>
<feature type="transmembrane region" description="Helical" evidence="7">
    <location>
        <begin position="198"/>
        <end position="218"/>
    </location>
</feature>
<dbReference type="InterPro" id="IPR042106">
    <property type="entry name" value="Nuo/plastoQ_OxRdtase_6_NuoJ"/>
</dbReference>